<dbReference type="KEGG" id="nhu:H0264_11850"/>
<dbReference type="AlphaFoldDB" id="A0A7D6ZLV0"/>
<keyword evidence="2" id="KW-1185">Reference proteome</keyword>
<dbReference type="RefSeq" id="WP_181584004.1">
    <property type="nucleotide sequence ID" value="NZ_CP059399.1"/>
</dbReference>
<evidence type="ECO:0000313" key="1">
    <source>
        <dbReference type="EMBL" id="QLY32840.1"/>
    </source>
</evidence>
<name>A0A7D6ZLV0_9NOCA</name>
<dbReference type="Proteomes" id="UP000515512">
    <property type="component" value="Chromosome"/>
</dbReference>
<sequence length="230" mass="25309">MTNESRRVGPWATRFDSEEAFAAAESAARATALRDHDLTPVLRFDEIYGSGPNNDKATAFGFDPHTPVAPDGSYNYVHGDFSAGLVYAVYRPAPQAVSGIGPEVPAELANTTMWPYPGGNLDPTTVPLSSLGLDIDGVDRRFVHFCAAGLGVEAADDLHELRPTFELAWPDYRDTIRTGLTHLVQHRPIDPRTWYELTYIPFSTPDQLALYLAQVYAYLFDGFDSMPVAP</sequence>
<gene>
    <name evidence="1" type="ORF">H0264_11850</name>
</gene>
<organism evidence="1 2">
    <name type="scientific">Nocardia huaxiensis</name>
    <dbReference type="NCBI Taxonomy" id="2755382"/>
    <lineage>
        <taxon>Bacteria</taxon>
        <taxon>Bacillati</taxon>
        <taxon>Actinomycetota</taxon>
        <taxon>Actinomycetes</taxon>
        <taxon>Mycobacteriales</taxon>
        <taxon>Nocardiaceae</taxon>
        <taxon>Nocardia</taxon>
    </lineage>
</organism>
<proteinExistence type="predicted"/>
<evidence type="ECO:0000313" key="2">
    <source>
        <dbReference type="Proteomes" id="UP000515512"/>
    </source>
</evidence>
<protein>
    <submittedName>
        <fullName evidence="1">Uncharacterized protein</fullName>
    </submittedName>
</protein>
<accession>A0A7D6ZLV0</accession>
<reference evidence="1 2" key="1">
    <citation type="submission" date="2020-07" db="EMBL/GenBank/DDBJ databases">
        <authorList>
            <person name="Zhuang K."/>
            <person name="Ran Y."/>
        </authorList>
    </citation>
    <scope>NUCLEOTIDE SEQUENCE [LARGE SCALE GENOMIC DNA]</scope>
    <source>
        <strain evidence="1 2">WCH-YHL-001</strain>
    </source>
</reference>
<dbReference type="EMBL" id="CP059399">
    <property type="protein sequence ID" value="QLY32840.1"/>
    <property type="molecule type" value="Genomic_DNA"/>
</dbReference>